<dbReference type="EMBL" id="AYZQ01000001">
    <property type="protein sequence ID" value="KRM72768.1"/>
    <property type="molecule type" value="Genomic_DNA"/>
</dbReference>
<dbReference type="AlphaFoldDB" id="A0A0R2B065"/>
<dbReference type="FunFam" id="1.10.286.20:FF:000001">
    <property type="entry name" value="Elongation factor Ts"/>
    <property type="match status" value="1"/>
</dbReference>
<keyword evidence="3 6" id="KW-0251">Elongation factor</keyword>
<feature type="domain" description="Translation elongation factor EFTs/EF1B dimerisation" evidence="9">
    <location>
        <begin position="70"/>
        <end position="273"/>
    </location>
</feature>
<dbReference type="PROSITE" id="PS01127">
    <property type="entry name" value="EF_TS_2"/>
    <property type="match status" value="1"/>
</dbReference>
<dbReference type="HAMAP" id="MF_00050">
    <property type="entry name" value="EF_Ts"/>
    <property type="match status" value="1"/>
</dbReference>
<evidence type="ECO:0000256" key="4">
    <source>
        <dbReference type="ARBA" id="ARBA00022917"/>
    </source>
</evidence>
<dbReference type="PROSITE" id="PS01126">
    <property type="entry name" value="EF_TS_1"/>
    <property type="match status" value="1"/>
</dbReference>
<dbReference type="CDD" id="cd14275">
    <property type="entry name" value="UBA_EF-Ts"/>
    <property type="match status" value="1"/>
</dbReference>
<evidence type="ECO:0000313" key="11">
    <source>
        <dbReference type="Proteomes" id="UP000051672"/>
    </source>
</evidence>
<keyword evidence="11" id="KW-1185">Reference proteome</keyword>
<comment type="caution">
    <text evidence="10">The sequence shown here is derived from an EMBL/GenBank/DDBJ whole genome shotgun (WGS) entry which is preliminary data.</text>
</comment>
<dbReference type="SUPFAM" id="SSF46934">
    <property type="entry name" value="UBA-like"/>
    <property type="match status" value="1"/>
</dbReference>
<gene>
    <name evidence="6" type="primary">tsf</name>
    <name evidence="10" type="ORF">FC34_GL000478</name>
</gene>
<feature type="region of interest" description="Involved in Mg(2+) ion dislocation from EF-Tu" evidence="6">
    <location>
        <begin position="79"/>
        <end position="82"/>
    </location>
</feature>
<dbReference type="PANTHER" id="PTHR11741">
    <property type="entry name" value="ELONGATION FACTOR TS"/>
    <property type="match status" value="1"/>
</dbReference>
<comment type="function">
    <text evidence="5 6 7">Associates with the EF-Tu.GDP complex and induces the exchange of GDP to GTP. It remains bound to the aminoacyl-tRNA.EF-Tu.GTP complex up to the GTP hydrolysis stage on the ribosome.</text>
</comment>
<dbReference type="InterPro" id="IPR001816">
    <property type="entry name" value="Transl_elong_EFTs/EF1B"/>
</dbReference>
<evidence type="ECO:0000313" key="10">
    <source>
        <dbReference type="EMBL" id="KRM72768.1"/>
    </source>
</evidence>
<dbReference type="OrthoDB" id="9808348at2"/>
<protein>
    <recommendedName>
        <fullName evidence="2 6">Elongation factor Ts</fullName>
        <shortName evidence="6">EF-Ts</shortName>
    </recommendedName>
</protein>
<keyword evidence="6" id="KW-0963">Cytoplasm</keyword>
<accession>A0A0R2B065</accession>
<dbReference type="PANTHER" id="PTHR11741:SF0">
    <property type="entry name" value="ELONGATION FACTOR TS, MITOCHONDRIAL"/>
    <property type="match status" value="1"/>
</dbReference>
<dbReference type="Gene3D" id="1.10.8.10">
    <property type="entry name" value="DNA helicase RuvA subunit, C-terminal domain"/>
    <property type="match status" value="1"/>
</dbReference>
<reference evidence="10 11" key="1">
    <citation type="journal article" date="2015" name="Genome Announc.">
        <title>Expanding the biotechnology potential of lactobacilli through comparative genomics of 213 strains and associated genera.</title>
        <authorList>
            <person name="Sun Z."/>
            <person name="Harris H.M."/>
            <person name="McCann A."/>
            <person name="Guo C."/>
            <person name="Argimon S."/>
            <person name="Zhang W."/>
            <person name="Yang X."/>
            <person name="Jeffery I.B."/>
            <person name="Cooney J.C."/>
            <person name="Kagawa T.F."/>
            <person name="Liu W."/>
            <person name="Song Y."/>
            <person name="Salvetti E."/>
            <person name="Wrobel A."/>
            <person name="Rasinkangas P."/>
            <person name="Parkhill J."/>
            <person name="Rea M.C."/>
            <person name="O'Sullivan O."/>
            <person name="Ritari J."/>
            <person name="Douillard F.P."/>
            <person name="Paul Ross R."/>
            <person name="Yang R."/>
            <person name="Briner A.E."/>
            <person name="Felis G.E."/>
            <person name="de Vos W.M."/>
            <person name="Barrangou R."/>
            <person name="Klaenhammer T.R."/>
            <person name="Caufield P.W."/>
            <person name="Cui Y."/>
            <person name="Zhang H."/>
            <person name="O'Toole P.W."/>
        </authorList>
    </citation>
    <scope>NUCLEOTIDE SEQUENCE [LARGE SCALE GENOMIC DNA]</scope>
    <source>
        <strain evidence="10 11">DSM 23927</strain>
    </source>
</reference>
<dbReference type="Proteomes" id="UP000051672">
    <property type="component" value="Unassembled WGS sequence"/>
</dbReference>
<comment type="subcellular location">
    <subcellularLocation>
        <location evidence="6 8">Cytoplasm</location>
    </subcellularLocation>
</comment>
<dbReference type="Pfam" id="PF00889">
    <property type="entry name" value="EF_TS"/>
    <property type="match status" value="1"/>
</dbReference>
<comment type="similarity">
    <text evidence="1 6 7">Belongs to the EF-Ts family.</text>
</comment>
<dbReference type="Gene3D" id="3.30.479.20">
    <property type="entry name" value="Elongation factor Ts, dimerisation domain"/>
    <property type="match status" value="2"/>
</dbReference>
<evidence type="ECO:0000256" key="7">
    <source>
        <dbReference type="RuleBase" id="RU000642"/>
    </source>
</evidence>
<dbReference type="FunFam" id="1.10.8.10:FF:000001">
    <property type="entry name" value="Elongation factor Ts"/>
    <property type="match status" value="1"/>
</dbReference>
<evidence type="ECO:0000259" key="9">
    <source>
        <dbReference type="Pfam" id="PF00889"/>
    </source>
</evidence>
<evidence type="ECO:0000256" key="3">
    <source>
        <dbReference type="ARBA" id="ARBA00022768"/>
    </source>
</evidence>
<evidence type="ECO:0000256" key="8">
    <source>
        <dbReference type="RuleBase" id="RU000643"/>
    </source>
</evidence>
<proteinExistence type="inferred from homology"/>
<sequence length="292" mass="31579">MAVTAAQVKELRDRTQVGMMDAKKALVAAEGDMEKAIDVLREKGLAKAAKKAGNIAAEGLAEVAINGNTAAVVEVNAETDFVASNEKFTNFVDQVADTVAKNKPADMDAALALTLDDGETIDESQKALTAVIGEKISFRRFSVVEKTDADVFGKYLHNGGQIAVLVTLEGADEETARDVAMHVAAINPKYLSREEVPADVLEHEKAVFTEETKNEGKPEKIIPKIVEGRVNKFLSEISLVDQDFVKDSDQTVAQYVASKGGKLKGFVRFEVGEGIEKKTNDFAEEVMSQIKD</sequence>
<dbReference type="SUPFAM" id="SSF54713">
    <property type="entry name" value="Elongation factor Ts (EF-Ts), dimerisation domain"/>
    <property type="match status" value="2"/>
</dbReference>
<organism evidence="10 11">
    <name type="scientific">Lacticaseibacillus brantae DSM 23927</name>
    <dbReference type="NCBI Taxonomy" id="1423727"/>
    <lineage>
        <taxon>Bacteria</taxon>
        <taxon>Bacillati</taxon>
        <taxon>Bacillota</taxon>
        <taxon>Bacilli</taxon>
        <taxon>Lactobacillales</taxon>
        <taxon>Lactobacillaceae</taxon>
        <taxon>Lacticaseibacillus</taxon>
    </lineage>
</organism>
<dbReference type="RefSeq" id="WP_057893781.1">
    <property type="nucleotide sequence ID" value="NZ_AYZQ01000001.1"/>
</dbReference>
<dbReference type="PATRIC" id="fig|1423727.3.peg.480"/>
<keyword evidence="4 6" id="KW-0648">Protein biosynthesis</keyword>
<evidence type="ECO:0000256" key="1">
    <source>
        <dbReference type="ARBA" id="ARBA00005532"/>
    </source>
</evidence>
<evidence type="ECO:0000256" key="6">
    <source>
        <dbReference type="HAMAP-Rule" id="MF_00050"/>
    </source>
</evidence>
<dbReference type="GO" id="GO:0003746">
    <property type="term" value="F:translation elongation factor activity"/>
    <property type="evidence" value="ECO:0007669"/>
    <property type="project" value="UniProtKB-UniRule"/>
</dbReference>
<dbReference type="InterPro" id="IPR018101">
    <property type="entry name" value="Transl_elong_Ts_CS"/>
</dbReference>
<dbReference type="InterPro" id="IPR009060">
    <property type="entry name" value="UBA-like_sf"/>
</dbReference>
<dbReference type="Gene3D" id="1.10.286.20">
    <property type="match status" value="1"/>
</dbReference>
<dbReference type="STRING" id="1423727.FC34_GL000478"/>
<evidence type="ECO:0000256" key="2">
    <source>
        <dbReference type="ARBA" id="ARBA00016956"/>
    </source>
</evidence>
<dbReference type="NCBIfam" id="TIGR00116">
    <property type="entry name" value="tsf"/>
    <property type="match status" value="1"/>
</dbReference>
<dbReference type="InterPro" id="IPR014039">
    <property type="entry name" value="Transl_elong_EFTs/EF1B_dimer"/>
</dbReference>
<dbReference type="GO" id="GO:0005737">
    <property type="term" value="C:cytoplasm"/>
    <property type="evidence" value="ECO:0007669"/>
    <property type="project" value="UniProtKB-SubCell"/>
</dbReference>
<evidence type="ECO:0000256" key="5">
    <source>
        <dbReference type="ARBA" id="ARBA00025453"/>
    </source>
</evidence>
<dbReference type="InterPro" id="IPR036402">
    <property type="entry name" value="EF-Ts_dimer_sf"/>
</dbReference>
<name>A0A0R2B065_9LACO</name>